<comment type="catalytic activity">
    <reaction evidence="6">
        <text>pyridoxine 5'-phosphate + O2 = pyridoxal 5'-phosphate + H2O2</text>
        <dbReference type="Rhea" id="RHEA:15149"/>
        <dbReference type="ChEBI" id="CHEBI:15379"/>
        <dbReference type="ChEBI" id="CHEBI:16240"/>
        <dbReference type="ChEBI" id="CHEBI:58589"/>
        <dbReference type="ChEBI" id="CHEBI:597326"/>
        <dbReference type="EC" id="1.4.3.5"/>
    </reaction>
</comment>
<evidence type="ECO:0000313" key="10">
    <source>
        <dbReference type="EMBL" id="SPP33539.1"/>
    </source>
</evidence>
<feature type="binding site" evidence="6">
    <location>
        <position position="115"/>
    </location>
    <ligand>
        <name>substrate</name>
    </ligand>
</feature>
<dbReference type="AlphaFoldDB" id="A0A3B0JED9"/>
<keyword evidence="2 6" id="KW-0285">Flavoprotein</keyword>
<keyword evidence="3 6" id="KW-0288">FMN</keyword>
<dbReference type="InterPro" id="IPR011576">
    <property type="entry name" value="Pyridox_Oxase_N"/>
</dbReference>
<keyword evidence="5 6" id="KW-0664">Pyridoxine biosynthesis</keyword>
<evidence type="ECO:0000259" key="8">
    <source>
        <dbReference type="Pfam" id="PF01243"/>
    </source>
</evidence>
<comment type="pathway">
    <text evidence="6">Cofactor metabolism; pyridoxal 5'-phosphate salvage; pyridoxal 5'-phosphate from pyridoxine 5'-phosphate: step 1/1.</text>
</comment>
<accession>A0A3B0JED9</accession>
<dbReference type="InterPro" id="IPR000659">
    <property type="entry name" value="Pyridox_Oxase"/>
</dbReference>
<feature type="binding site" evidence="6 7">
    <location>
        <begin position="124"/>
        <end position="125"/>
    </location>
    <ligand>
        <name>FMN</name>
        <dbReference type="ChEBI" id="CHEBI:58210"/>
    </ligand>
</feature>
<dbReference type="HAMAP" id="MF_01629">
    <property type="entry name" value="PdxH"/>
    <property type="match status" value="1"/>
</dbReference>
<evidence type="ECO:0000256" key="7">
    <source>
        <dbReference type="PIRSR" id="PIRSR000190-2"/>
    </source>
</evidence>
<feature type="binding site" evidence="6 7">
    <location>
        <begin position="60"/>
        <end position="61"/>
    </location>
    <ligand>
        <name>FMN</name>
        <dbReference type="ChEBI" id="CHEBI:58210"/>
    </ligand>
</feature>
<gene>
    <name evidence="6 10" type="primary">pdxH</name>
    <name evidence="10" type="ORF">WBAD_1215</name>
</gene>
<evidence type="ECO:0000256" key="1">
    <source>
        <dbReference type="ARBA" id="ARBA00007301"/>
    </source>
</evidence>
<name>A0A3B0JED9_9RICK</name>
<feature type="binding site" evidence="6 7">
    <location>
        <position position="67"/>
    </location>
    <ligand>
        <name>FMN</name>
        <dbReference type="ChEBI" id="CHEBI:58210"/>
    </ligand>
</feature>
<feature type="binding site" evidence="6 7">
    <location>
        <begin position="45"/>
        <end position="50"/>
    </location>
    <ligand>
        <name>FMN</name>
        <dbReference type="ChEBI" id="CHEBI:58210"/>
    </ligand>
</feature>
<dbReference type="SUPFAM" id="SSF50475">
    <property type="entry name" value="FMN-binding split barrel"/>
    <property type="match status" value="1"/>
</dbReference>
<feature type="binding site" evidence="6">
    <location>
        <position position="111"/>
    </location>
    <ligand>
        <name>substrate</name>
    </ligand>
</feature>
<evidence type="ECO:0000256" key="2">
    <source>
        <dbReference type="ARBA" id="ARBA00022630"/>
    </source>
</evidence>
<evidence type="ECO:0000256" key="5">
    <source>
        <dbReference type="ARBA" id="ARBA00023096"/>
    </source>
</evidence>
<reference evidence="10" key="1">
    <citation type="submission" date="2018-04" db="EMBL/GenBank/DDBJ databases">
        <authorList>
            <person name="Go L.Y."/>
            <person name="Mitchell J.A."/>
        </authorList>
    </citation>
    <scope>NUCLEOTIDE SEQUENCE</scope>
    <source>
        <strain evidence="10">WBAD</strain>
    </source>
</reference>
<comment type="similarity">
    <text evidence="1 6">Belongs to the pyridoxamine 5'-phosphate oxidase family.</text>
</comment>
<feature type="domain" description="Pyridoxine 5'-phosphate oxidase dimerisation C-terminal" evidence="9">
    <location>
        <begin position="156"/>
        <end position="197"/>
    </location>
</feature>
<comment type="cofactor">
    <cofactor evidence="6 7">
        <name>FMN</name>
        <dbReference type="ChEBI" id="CHEBI:58210"/>
    </cofactor>
    <text evidence="6 7">Binds 1 FMN per subunit.</text>
</comment>
<comment type="pathway">
    <text evidence="6">Cofactor metabolism; pyridoxal 5'-phosphate salvage; pyridoxal 5'-phosphate from pyridoxamine 5'-phosphate: step 1/1.</text>
</comment>
<feature type="binding site" evidence="6 7">
    <location>
        <position position="179"/>
    </location>
    <ligand>
        <name>FMN</name>
        <dbReference type="ChEBI" id="CHEBI:58210"/>
    </ligand>
</feature>
<dbReference type="GO" id="GO:0010181">
    <property type="term" value="F:FMN binding"/>
    <property type="evidence" value="ECO:0007669"/>
    <property type="project" value="UniProtKB-UniRule"/>
</dbReference>
<dbReference type="InterPro" id="IPR012349">
    <property type="entry name" value="Split_barrel_FMN-bd"/>
</dbReference>
<proteinExistence type="inferred from homology"/>
<evidence type="ECO:0000256" key="4">
    <source>
        <dbReference type="ARBA" id="ARBA00023002"/>
    </source>
</evidence>
<evidence type="ECO:0000259" key="9">
    <source>
        <dbReference type="Pfam" id="PF10590"/>
    </source>
</evidence>
<dbReference type="UniPathway" id="UPA01068">
    <property type="reaction ID" value="UER00304"/>
</dbReference>
<feature type="binding site" evidence="6 7">
    <location>
        <position position="66"/>
    </location>
    <ligand>
        <name>FMN</name>
        <dbReference type="ChEBI" id="CHEBI:58210"/>
    </ligand>
</feature>
<dbReference type="NCBIfam" id="NF004231">
    <property type="entry name" value="PRK05679.1"/>
    <property type="match status" value="1"/>
</dbReference>
<dbReference type="PIRSF" id="PIRSF000190">
    <property type="entry name" value="Pyd_amn-ph_oxd"/>
    <property type="match status" value="1"/>
</dbReference>
<feature type="domain" description="Pyridoxamine 5'-phosphate oxidase N-terminal" evidence="8">
    <location>
        <begin position="26"/>
        <end position="135"/>
    </location>
</feature>
<comment type="catalytic activity">
    <reaction evidence="6">
        <text>pyridoxamine 5'-phosphate + O2 + H2O = pyridoxal 5'-phosphate + H2O2 + NH4(+)</text>
        <dbReference type="Rhea" id="RHEA:15817"/>
        <dbReference type="ChEBI" id="CHEBI:15377"/>
        <dbReference type="ChEBI" id="CHEBI:15379"/>
        <dbReference type="ChEBI" id="CHEBI:16240"/>
        <dbReference type="ChEBI" id="CHEBI:28938"/>
        <dbReference type="ChEBI" id="CHEBI:58451"/>
        <dbReference type="ChEBI" id="CHEBI:597326"/>
        <dbReference type="EC" id="1.4.3.5"/>
    </reaction>
</comment>
<feature type="binding site" evidence="6 7">
    <location>
        <position position="89"/>
    </location>
    <ligand>
        <name>FMN</name>
        <dbReference type="ChEBI" id="CHEBI:58210"/>
    </ligand>
</feature>
<dbReference type="Pfam" id="PF10590">
    <property type="entry name" value="PNP_phzG_C"/>
    <property type="match status" value="1"/>
</dbReference>
<sequence length="197" mass="23464">MTLLPEKDPFDLFSKWYQEVLNFPCKESTAMTLATCSKDCIPSARVVLLKEYSKEGFVFFTNVNSRKGKELTENPKAALVFHWTEFSRQVRIEGEVRLLSGKKADEYFSSRARDSQISAWCSKQSRVLKNWQDFEQAIELKEKEFHNTQVSRPDFWVGFCVIPKIIEFWQEGEYRRHTRFRYTFVEKSNWKIEQLYP</sequence>
<dbReference type="GO" id="GO:0004733">
    <property type="term" value="F:pyridoxamine phosphate oxidase activity"/>
    <property type="evidence" value="ECO:0007669"/>
    <property type="project" value="UniProtKB-UniRule"/>
</dbReference>
<keyword evidence="4 6" id="KW-0560">Oxidoreductase</keyword>
<organism evidence="10">
    <name type="scientific">Wolbachia endosymbiont of Aleurodicus dispersus</name>
    <dbReference type="NCBI Taxonomy" id="1288877"/>
    <lineage>
        <taxon>Bacteria</taxon>
        <taxon>Pseudomonadati</taxon>
        <taxon>Pseudomonadota</taxon>
        <taxon>Alphaproteobacteria</taxon>
        <taxon>Rickettsiales</taxon>
        <taxon>Anaplasmataceae</taxon>
        <taxon>Wolbachieae</taxon>
        <taxon>Wolbachia</taxon>
    </lineage>
</organism>
<evidence type="ECO:0000256" key="6">
    <source>
        <dbReference type="HAMAP-Rule" id="MF_01629"/>
    </source>
</evidence>
<dbReference type="NCBIfam" id="TIGR00558">
    <property type="entry name" value="pdxH"/>
    <property type="match status" value="1"/>
</dbReference>
<dbReference type="GO" id="GO:0008615">
    <property type="term" value="P:pyridoxine biosynthetic process"/>
    <property type="evidence" value="ECO:0007669"/>
    <property type="project" value="UniProtKB-UniRule"/>
</dbReference>
<dbReference type="EC" id="1.4.3.5" evidence="6"/>
<dbReference type="InterPro" id="IPR019576">
    <property type="entry name" value="Pyridoxamine_oxidase_dimer_C"/>
</dbReference>
<dbReference type="Gene3D" id="2.30.110.10">
    <property type="entry name" value="Electron Transport, Fmn-binding Protein, Chain A"/>
    <property type="match status" value="1"/>
</dbReference>
<protein>
    <recommendedName>
        <fullName evidence="6">Pyridoxine/pyridoxamine 5'-phosphate oxidase</fullName>
        <ecNumber evidence="6">1.4.3.5</ecNumber>
    </recommendedName>
    <alternativeName>
        <fullName evidence="6">PNP/PMP oxidase</fullName>
        <shortName evidence="6">PNPOx</shortName>
    </alternativeName>
    <alternativeName>
        <fullName evidence="6">Pyridoxal 5'-phosphate synthase</fullName>
    </alternativeName>
</protein>
<comment type="function">
    <text evidence="6">Catalyzes the oxidation of either pyridoxine 5'-phosphate (PNP) or pyridoxamine 5'-phosphate (PMP) into pyridoxal 5'-phosphate (PLP).</text>
</comment>
<dbReference type="PANTHER" id="PTHR10851:SF0">
    <property type="entry name" value="PYRIDOXINE-5'-PHOSPHATE OXIDASE"/>
    <property type="match status" value="1"/>
</dbReference>
<feature type="binding site" evidence="6 7">
    <location>
        <position position="169"/>
    </location>
    <ligand>
        <name>FMN</name>
        <dbReference type="ChEBI" id="CHEBI:58210"/>
    </ligand>
</feature>
<dbReference type="PANTHER" id="PTHR10851">
    <property type="entry name" value="PYRIDOXINE-5-PHOSPHATE OXIDASE"/>
    <property type="match status" value="1"/>
</dbReference>
<dbReference type="EMBL" id="OUNE01000217">
    <property type="protein sequence ID" value="SPP33539.1"/>
    <property type="molecule type" value="Genomic_DNA"/>
</dbReference>
<feature type="binding site" evidence="6">
    <location>
        <begin position="175"/>
        <end position="177"/>
    </location>
    <ligand>
        <name>substrate</name>
    </ligand>
</feature>
<evidence type="ECO:0000256" key="3">
    <source>
        <dbReference type="ARBA" id="ARBA00022643"/>
    </source>
</evidence>
<comment type="subunit">
    <text evidence="6">Homodimer.</text>
</comment>
<feature type="binding site" evidence="6">
    <location>
        <position position="50"/>
    </location>
    <ligand>
        <name>substrate</name>
    </ligand>
</feature>
<feature type="binding site" evidence="6">
    <location>
        <position position="107"/>
    </location>
    <ligand>
        <name>substrate</name>
    </ligand>
</feature>
<dbReference type="Pfam" id="PF01243">
    <property type="entry name" value="PNPOx_N"/>
    <property type="match status" value="1"/>
</dbReference>